<feature type="compositionally biased region" description="Acidic residues" evidence="1">
    <location>
        <begin position="319"/>
        <end position="334"/>
    </location>
</feature>
<feature type="compositionally biased region" description="Low complexity" evidence="1">
    <location>
        <begin position="231"/>
        <end position="250"/>
    </location>
</feature>
<feature type="compositionally biased region" description="Polar residues" evidence="1">
    <location>
        <begin position="368"/>
        <end position="377"/>
    </location>
</feature>
<feature type="region of interest" description="Disordered" evidence="1">
    <location>
        <begin position="304"/>
        <end position="394"/>
    </location>
</feature>
<accession>A0A138ZX78</accession>
<name>A0A138ZX78_GONPJ</name>
<reference evidence="2 3" key="1">
    <citation type="journal article" date="2015" name="Genome Biol. Evol.">
        <title>Phylogenomic analyses indicate that early fungi evolved digesting cell walls of algal ancestors of land plants.</title>
        <authorList>
            <person name="Chang Y."/>
            <person name="Wang S."/>
            <person name="Sekimoto S."/>
            <person name="Aerts A.L."/>
            <person name="Choi C."/>
            <person name="Clum A."/>
            <person name="LaButti K.M."/>
            <person name="Lindquist E.A."/>
            <person name="Yee Ngan C."/>
            <person name="Ohm R.A."/>
            <person name="Salamov A.A."/>
            <person name="Grigoriev I.V."/>
            <person name="Spatafora J.W."/>
            <person name="Berbee M.L."/>
        </authorList>
    </citation>
    <scope>NUCLEOTIDE SEQUENCE [LARGE SCALE GENOMIC DNA]</scope>
    <source>
        <strain evidence="2 3">JEL478</strain>
    </source>
</reference>
<keyword evidence="3" id="KW-1185">Reference proteome</keyword>
<sequence length="394" mass="41799">MIAGATRASHRHHQRGRFVAPDAELDQDVGLHERLVCLENVDVLAASQIGGGGKALDECQPHGPMEQTVIAASVSAGKLPTTYTEARGLVSGALDTGRGLTRNEIRSLITTSSHFESVIGSQRRCIHSTSHNLAKASRFIAAFAHHQSRCYGSNVFASFEVRLTSGEKSNASPALTHWSGLRLNATASDADAKPTSAQQRSFGMRRAYSPLTDPAPTGSGLAQQKNERPRSSPSDAPASSARPRSSASSSTAGTLPRRPASYSRVATSLTVNTVKSSGWVDFCTEQDDPSVPRSPLGVGLREAYSGGISPTRETSTAEDVGELSQGEDDGDGDLLNDTGVFRSPEGWGTKEAYTGVRITPITTKRDSTAQSSESLRTSKGVGLREVWTGRTPSY</sequence>
<evidence type="ECO:0000313" key="3">
    <source>
        <dbReference type="Proteomes" id="UP000070544"/>
    </source>
</evidence>
<proteinExistence type="predicted"/>
<dbReference type="Proteomes" id="UP000070544">
    <property type="component" value="Unassembled WGS sequence"/>
</dbReference>
<organism evidence="2 3">
    <name type="scientific">Gonapodya prolifera (strain JEL478)</name>
    <name type="common">Monoblepharis prolifera</name>
    <dbReference type="NCBI Taxonomy" id="1344416"/>
    <lineage>
        <taxon>Eukaryota</taxon>
        <taxon>Fungi</taxon>
        <taxon>Fungi incertae sedis</taxon>
        <taxon>Chytridiomycota</taxon>
        <taxon>Chytridiomycota incertae sedis</taxon>
        <taxon>Monoblepharidomycetes</taxon>
        <taxon>Monoblepharidales</taxon>
        <taxon>Gonapodyaceae</taxon>
        <taxon>Gonapodya</taxon>
    </lineage>
</organism>
<evidence type="ECO:0000256" key="1">
    <source>
        <dbReference type="SAM" id="MobiDB-lite"/>
    </source>
</evidence>
<gene>
    <name evidence="2" type="ORF">M427DRAFT_251204</name>
</gene>
<evidence type="ECO:0000313" key="2">
    <source>
        <dbReference type="EMBL" id="KXS09106.1"/>
    </source>
</evidence>
<feature type="region of interest" description="Disordered" evidence="1">
    <location>
        <begin position="186"/>
        <end position="261"/>
    </location>
</feature>
<protein>
    <submittedName>
        <fullName evidence="2">Uncharacterized protein</fullName>
    </submittedName>
</protein>
<dbReference type="AlphaFoldDB" id="A0A138ZX78"/>
<dbReference type="OrthoDB" id="2184315at2759"/>
<dbReference type="EMBL" id="KQ965888">
    <property type="protein sequence ID" value="KXS09106.1"/>
    <property type="molecule type" value="Genomic_DNA"/>
</dbReference>